<accession>A0AAW0JBH1</accession>
<reference evidence="2 3" key="1">
    <citation type="journal article" date="2023" name="bioRxiv">
        <title>Conserved and derived expression patterns and positive selection on dental genes reveal complex evolutionary context of ever-growing rodent molars.</title>
        <authorList>
            <person name="Calamari Z.T."/>
            <person name="Song A."/>
            <person name="Cohen E."/>
            <person name="Akter M."/>
            <person name="Roy R.D."/>
            <person name="Hallikas O."/>
            <person name="Christensen M.M."/>
            <person name="Li P."/>
            <person name="Marangoni P."/>
            <person name="Jernvall J."/>
            <person name="Klein O.D."/>
        </authorList>
    </citation>
    <scope>NUCLEOTIDE SEQUENCE [LARGE SCALE GENOMIC DNA]</scope>
    <source>
        <strain evidence="2">V071</strain>
    </source>
</reference>
<evidence type="ECO:0000313" key="2">
    <source>
        <dbReference type="EMBL" id="KAK7823902.1"/>
    </source>
</evidence>
<organism evidence="2 3">
    <name type="scientific">Myodes glareolus</name>
    <name type="common">Bank vole</name>
    <name type="synonym">Clethrionomys glareolus</name>
    <dbReference type="NCBI Taxonomy" id="447135"/>
    <lineage>
        <taxon>Eukaryota</taxon>
        <taxon>Metazoa</taxon>
        <taxon>Chordata</taxon>
        <taxon>Craniata</taxon>
        <taxon>Vertebrata</taxon>
        <taxon>Euteleostomi</taxon>
        <taxon>Mammalia</taxon>
        <taxon>Eutheria</taxon>
        <taxon>Euarchontoglires</taxon>
        <taxon>Glires</taxon>
        <taxon>Rodentia</taxon>
        <taxon>Myomorpha</taxon>
        <taxon>Muroidea</taxon>
        <taxon>Cricetidae</taxon>
        <taxon>Arvicolinae</taxon>
        <taxon>Myodes</taxon>
    </lineage>
</organism>
<dbReference type="InterPro" id="IPR008271">
    <property type="entry name" value="Ser/Thr_kinase_AS"/>
</dbReference>
<dbReference type="PROSITE" id="PS50011">
    <property type="entry name" value="PROTEIN_KINASE_DOM"/>
    <property type="match status" value="1"/>
</dbReference>
<sequence>MHRFTFYRPHQDLKYPIGEKDLPRAVSWADEVQGRQWNGQGWVVECSVRSVSGGELFDRIVEKGFYTEKDASTLIRQVLDAVYYLHRMGIVHRDLKPENLLYYSQDEESKIMISDFGLSKMEGKGDVMSTACGTPGYVGND</sequence>
<dbReference type="SMART" id="SM00220">
    <property type="entry name" value="S_TKc"/>
    <property type="match status" value="1"/>
</dbReference>
<dbReference type="FunFam" id="1.10.510.10:FF:000512">
    <property type="entry name" value="AKT serine/threonine kinase 1"/>
    <property type="match status" value="1"/>
</dbReference>
<proteinExistence type="predicted"/>
<name>A0AAW0JBH1_MYOGA</name>
<protein>
    <recommendedName>
        <fullName evidence="1">Protein kinase domain-containing protein</fullName>
    </recommendedName>
</protein>
<dbReference type="PANTHER" id="PTHR24347">
    <property type="entry name" value="SERINE/THREONINE-PROTEIN KINASE"/>
    <property type="match status" value="1"/>
</dbReference>
<dbReference type="Pfam" id="PF00069">
    <property type="entry name" value="Pkinase"/>
    <property type="match status" value="1"/>
</dbReference>
<dbReference type="Proteomes" id="UP001488838">
    <property type="component" value="Unassembled WGS sequence"/>
</dbReference>
<dbReference type="AlphaFoldDB" id="A0AAW0JBH1"/>
<dbReference type="Gene3D" id="1.10.510.10">
    <property type="entry name" value="Transferase(Phosphotransferase) domain 1"/>
    <property type="match status" value="1"/>
</dbReference>
<dbReference type="EMBL" id="JBBHLL010000049">
    <property type="protein sequence ID" value="KAK7823902.1"/>
    <property type="molecule type" value="Genomic_DNA"/>
</dbReference>
<dbReference type="GO" id="GO:0005524">
    <property type="term" value="F:ATP binding"/>
    <property type="evidence" value="ECO:0007669"/>
    <property type="project" value="InterPro"/>
</dbReference>
<dbReference type="InterPro" id="IPR000719">
    <property type="entry name" value="Prot_kinase_dom"/>
</dbReference>
<comment type="caution">
    <text evidence="2">The sequence shown here is derived from an EMBL/GenBank/DDBJ whole genome shotgun (WGS) entry which is preliminary data.</text>
</comment>
<dbReference type="GO" id="GO:0004672">
    <property type="term" value="F:protein kinase activity"/>
    <property type="evidence" value="ECO:0007669"/>
    <property type="project" value="InterPro"/>
</dbReference>
<evidence type="ECO:0000259" key="1">
    <source>
        <dbReference type="PROSITE" id="PS50011"/>
    </source>
</evidence>
<evidence type="ECO:0000313" key="3">
    <source>
        <dbReference type="Proteomes" id="UP001488838"/>
    </source>
</evidence>
<dbReference type="PROSITE" id="PS00108">
    <property type="entry name" value="PROTEIN_KINASE_ST"/>
    <property type="match status" value="1"/>
</dbReference>
<dbReference type="SUPFAM" id="SSF56112">
    <property type="entry name" value="Protein kinase-like (PK-like)"/>
    <property type="match status" value="1"/>
</dbReference>
<dbReference type="InterPro" id="IPR011009">
    <property type="entry name" value="Kinase-like_dom_sf"/>
</dbReference>
<gene>
    <name evidence="2" type="ORF">U0070_020573</name>
</gene>
<feature type="domain" description="Protein kinase" evidence="1">
    <location>
        <begin position="1"/>
        <end position="141"/>
    </location>
</feature>
<keyword evidence="3" id="KW-1185">Reference proteome</keyword>